<organism evidence="1">
    <name type="scientific">marine sediment metagenome</name>
    <dbReference type="NCBI Taxonomy" id="412755"/>
    <lineage>
        <taxon>unclassified sequences</taxon>
        <taxon>metagenomes</taxon>
        <taxon>ecological metagenomes</taxon>
    </lineage>
</organism>
<name>X1VHN5_9ZZZZ</name>
<reference evidence="1" key="1">
    <citation type="journal article" date="2014" name="Front. Microbiol.">
        <title>High frequency of phylogenetically diverse reductive dehalogenase-homologous genes in deep subseafloor sedimentary metagenomes.</title>
        <authorList>
            <person name="Kawai M."/>
            <person name="Futagami T."/>
            <person name="Toyoda A."/>
            <person name="Takaki Y."/>
            <person name="Nishi S."/>
            <person name="Hori S."/>
            <person name="Arai W."/>
            <person name="Tsubouchi T."/>
            <person name="Morono Y."/>
            <person name="Uchiyama I."/>
            <person name="Ito T."/>
            <person name="Fujiyama A."/>
            <person name="Inagaki F."/>
            <person name="Takami H."/>
        </authorList>
    </citation>
    <scope>NUCLEOTIDE SEQUENCE</scope>
    <source>
        <strain evidence="1">Expedition CK06-06</strain>
    </source>
</reference>
<comment type="caution">
    <text evidence="1">The sequence shown here is derived from an EMBL/GenBank/DDBJ whole genome shotgun (WGS) entry which is preliminary data.</text>
</comment>
<feature type="non-terminal residue" evidence="1">
    <location>
        <position position="1"/>
    </location>
</feature>
<feature type="non-terminal residue" evidence="1">
    <location>
        <position position="85"/>
    </location>
</feature>
<protein>
    <submittedName>
        <fullName evidence="1">Uncharacterized protein</fullName>
    </submittedName>
</protein>
<sequence>VCYDTKEPGGVPWDPDLAHWISPTGFINPGCPSGNWYNEPYGYDGNTGIFAIGSIYGEVPPGEAWGCFLWYTHTDMVCKAVKIWS</sequence>
<evidence type="ECO:0000313" key="1">
    <source>
        <dbReference type="EMBL" id="GAJ17972.1"/>
    </source>
</evidence>
<proteinExistence type="predicted"/>
<accession>X1VHN5</accession>
<dbReference type="AlphaFoldDB" id="X1VHN5"/>
<dbReference type="EMBL" id="BARW01041774">
    <property type="protein sequence ID" value="GAJ17972.1"/>
    <property type="molecule type" value="Genomic_DNA"/>
</dbReference>
<gene>
    <name evidence="1" type="ORF">S12H4_62340</name>
</gene>